<dbReference type="Proteomes" id="UP000198704">
    <property type="component" value="Unassembled WGS sequence"/>
</dbReference>
<protein>
    <submittedName>
        <fullName evidence="2">Uncharacterized protein</fullName>
    </submittedName>
</protein>
<keyword evidence="1" id="KW-0812">Transmembrane</keyword>
<organism evidence="2 3">
    <name type="scientific">Methylobacterium phyllostachyos</name>
    <dbReference type="NCBI Taxonomy" id="582672"/>
    <lineage>
        <taxon>Bacteria</taxon>
        <taxon>Pseudomonadati</taxon>
        <taxon>Pseudomonadota</taxon>
        <taxon>Alphaproteobacteria</taxon>
        <taxon>Hyphomicrobiales</taxon>
        <taxon>Methylobacteriaceae</taxon>
        <taxon>Methylobacterium</taxon>
    </lineage>
</organism>
<accession>A0A1H0K4Y0</accession>
<dbReference type="EMBL" id="FNHS01000025">
    <property type="protein sequence ID" value="SDO51158.1"/>
    <property type="molecule type" value="Genomic_DNA"/>
</dbReference>
<reference evidence="3" key="1">
    <citation type="submission" date="2016-10" db="EMBL/GenBank/DDBJ databases">
        <authorList>
            <person name="Varghese N."/>
            <person name="Submissions S."/>
        </authorList>
    </citation>
    <scope>NUCLEOTIDE SEQUENCE [LARGE SCALE GENOMIC DNA]</scope>
    <source>
        <strain evidence="3">BL47</strain>
    </source>
</reference>
<dbReference type="AlphaFoldDB" id="A0A1H0K4Y0"/>
<keyword evidence="1" id="KW-0472">Membrane</keyword>
<keyword evidence="3" id="KW-1185">Reference proteome</keyword>
<evidence type="ECO:0000313" key="2">
    <source>
        <dbReference type="EMBL" id="SDO51158.1"/>
    </source>
</evidence>
<sequence>MTHARIPDFSILPATLAVSTRILSSDPVLEAIDAHAEAWAVFQIADAGRPSEATEDAMSVALEDLLATPCSSHFGALALIRHLRWLIREEAITADADDVLGRLVLVREADLSRFAGSDLPPDLLPVASPLGRFAPPVVPGLPPALTAPQGDPILRRVLRASGLAGEIFATIAIIGGGAVLTGLATLL</sequence>
<feature type="transmembrane region" description="Helical" evidence="1">
    <location>
        <begin position="163"/>
        <end position="186"/>
    </location>
</feature>
<evidence type="ECO:0000313" key="3">
    <source>
        <dbReference type="Proteomes" id="UP000198704"/>
    </source>
</evidence>
<name>A0A1H0K4Y0_9HYPH</name>
<dbReference type="RefSeq" id="WP_091722160.1">
    <property type="nucleotide sequence ID" value="NZ_FNHS01000025.1"/>
</dbReference>
<dbReference type="OrthoDB" id="8005249at2"/>
<gene>
    <name evidence="2" type="ORF">SAMN05216360_1257</name>
</gene>
<keyword evidence="1" id="KW-1133">Transmembrane helix</keyword>
<proteinExistence type="predicted"/>
<evidence type="ECO:0000256" key="1">
    <source>
        <dbReference type="SAM" id="Phobius"/>
    </source>
</evidence>